<proteinExistence type="predicted"/>
<keyword evidence="1" id="KW-0472">Membrane</keyword>
<evidence type="ECO:0000313" key="3">
    <source>
        <dbReference type="Proteomes" id="UP001519363"/>
    </source>
</evidence>
<dbReference type="EMBL" id="JAGIOO010000001">
    <property type="protein sequence ID" value="MBP2479400.1"/>
    <property type="molecule type" value="Genomic_DNA"/>
</dbReference>
<dbReference type="RefSeq" id="WP_209707745.1">
    <property type="nucleotide sequence ID" value="NZ_MUMG01000060.1"/>
</dbReference>
<feature type="transmembrane region" description="Helical" evidence="1">
    <location>
        <begin position="21"/>
        <end position="38"/>
    </location>
</feature>
<evidence type="ECO:0000313" key="2">
    <source>
        <dbReference type="EMBL" id="MBP2479400.1"/>
    </source>
</evidence>
<sequence>MRSSVAERLTGQPTPTDRVRGWLVAVVLAVLGGLVRFQDLGSPTDHGTPVFDEKYYAWQAGQMLRNGW</sequence>
<dbReference type="GO" id="GO:0016740">
    <property type="term" value="F:transferase activity"/>
    <property type="evidence" value="ECO:0007669"/>
    <property type="project" value="UniProtKB-KW"/>
</dbReference>
<reference evidence="2 3" key="1">
    <citation type="submission" date="2021-03" db="EMBL/GenBank/DDBJ databases">
        <title>Sequencing the genomes of 1000 actinobacteria strains.</title>
        <authorList>
            <person name="Klenk H.-P."/>
        </authorList>
    </citation>
    <scope>NUCLEOTIDE SEQUENCE [LARGE SCALE GENOMIC DNA]</scope>
    <source>
        <strain evidence="2 3">DSM 44580</strain>
    </source>
</reference>
<keyword evidence="1" id="KW-0812">Transmembrane</keyword>
<dbReference type="Proteomes" id="UP001519363">
    <property type="component" value="Unassembled WGS sequence"/>
</dbReference>
<evidence type="ECO:0000256" key="1">
    <source>
        <dbReference type="SAM" id="Phobius"/>
    </source>
</evidence>
<name>A0ABS5AS59_9PSEU</name>
<organism evidence="2 3">
    <name type="scientific">Crossiella equi</name>
    <dbReference type="NCBI Taxonomy" id="130796"/>
    <lineage>
        <taxon>Bacteria</taxon>
        <taxon>Bacillati</taxon>
        <taxon>Actinomycetota</taxon>
        <taxon>Actinomycetes</taxon>
        <taxon>Pseudonocardiales</taxon>
        <taxon>Pseudonocardiaceae</taxon>
        <taxon>Crossiella</taxon>
    </lineage>
</organism>
<keyword evidence="2" id="KW-0808">Transferase</keyword>
<protein>
    <submittedName>
        <fullName evidence="2">Dolichyl-phosphate-mannose--protein O-mannosyl transferase</fullName>
    </submittedName>
</protein>
<keyword evidence="3" id="KW-1185">Reference proteome</keyword>
<keyword evidence="1" id="KW-1133">Transmembrane helix</keyword>
<accession>A0ABS5AS59</accession>
<gene>
    <name evidence="2" type="ORF">JOF53_008272</name>
</gene>
<comment type="caution">
    <text evidence="2">The sequence shown here is derived from an EMBL/GenBank/DDBJ whole genome shotgun (WGS) entry which is preliminary data.</text>
</comment>